<keyword evidence="2" id="KW-1185">Reference proteome</keyword>
<dbReference type="Proteomes" id="UP000324974">
    <property type="component" value="Chromosome"/>
</dbReference>
<dbReference type="AlphaFoldDB" id="A0A5C1AME5"/>
<sequence>MRHPQLIVLAFDDWLGKQLAEFASDHRWLLKEVRQTGACLALLREPRPTVLLAQLDPHANDPAAPLVLLADVHLRHPHVATALVSDVKLNEDERVAWTATAFDLGARFVLFPPLSRPVLEDLVGGLMASRIDRTTGEADVPLPKPRETVIDLAEEGAAE</sequence>
<evidence type="ECO:0000313" key="2">
    <source>
        <dbReference type="Proteomes" id="UP000324974"/>
    </source>
</evidence>
<dbReference type="EMBL" id="CP042425">
    <property type="protein sequence ID" value="QEL19755.1"/>
    <property type="molecule type" value="Genomic_DNA"/>
</dbReference>
<dbReference type="KEGG" id="lrs:PX52LOC_06834"/>
<protein>
    <recommendedName>
        <fullName evidence="3">Response regulatory domain-containing protein</fullName>
    </recommendedName>
</protein>
<organism evidence="1 2">
    <name type="scientific">Limnoglobus roseus</name>
    <dbReference type="NCBI Taxonomy" id="2598579"/>
    <lineage>
        <taxon>Bacteria</taxon>
        <taxon>Pseudomonadati</taxon>
        <taxon>Planctomycetota</taxon>
        <taxon>Planctomycetia</taxon>
        <taxon>Gemmatales</taxon>
        <taxon>Gemmataceae</taxon>
        <taxon>Limnoglobus</taxon>
    </lineage>
</organism>
<evidence type="ECO:0000313" key="1">
    <source>
        <dbReference type="EMBL" id="QEL19755.1"/>
    </source>
</evidence>
<name>A0A5C1AME5_9BACT</name>
<proteinExistence type="predicted"/>
<gene>
    <name evidence="1" type="ORF">PX52LOC_06834</name>
</gene>
<dbReference type="RefSeq" id="WP_149114116.1">
    <property type="nucleotide sequence ID" value="NZ_CP042425.1"/>
</dbReference>
<reference evidence="2" key="1">
    <citation type="submission" date="2019-08" db="EMBL/GenBank/DDBJ databases">
        <title>Limnoglobus roseus gen. nov., sp. nov., a novel freshwater planctomycete with a giant genome from the family Gemmataceae.</title>
        <authorList>
            <person name="Kulichevskaya I.S."/>
            <person name="Naumoff D.G."/>
            <person name="Miroshnikov K."/>
            <person name="Ivanova A."/>
            <person name="Philippov D.A."/>
            <person name="Hakobyan A."/>
            <person name="Rijpstra I.C."/>
            <person name="Sinninghe Damste J.S."/>
            <person name="Liesack W."/>
            <person name="Dedysh S.N."/>
        </authorList>
    </citation>
    <scope>NUCLEOTIDE SEQUENCE [LARGE SCALE GENOMIC DNA]</scope>
    <source>
        <strain evidence="2">PX52</strain>
    </source>
</reference>
<evidence type="ECO:0008006" key="3">
    <source>
        <dbReference type="Google" id="ProtNLM"/>
    </source>
</evidence>
<accession>A0A5C1AME5</accession>
<dbReference type="OrthoDB" id="283588at2"/>